<name>A0A1X9LH32_9MICO</name>
<dbReference type="PROSITE" id="PS51257">
    <property type="entry name" value="PROKAR_LIPOPROTEIN"/>
    <property type="match status" value="1"/>
</dbReference>
<sequence length="137" mass="14251">MRIATAVAGAGVAVLALAGCMTSYPTESFPGDPEETLQSVGGEEDGVMISWLHQGGQIALTTWGSSTCPVVGSDISVVSPAGEGNTVAITTENPAENQICTMDYVPHTSVFWTPQEVITGEPLTVQVLGEEFVLPIK</sequence>
<reference evidence="1 2" key="1">
    <citation type="submission" date="2017-04" db="EMBL/GenBank/DDBJ databases">
        <authorList>
            <person name="Afonso C.L."/>
            <person name="Miller P.J."/>
            <person name="Scott M.A."/>
            <person name="Spackman E."/>
            <person name="Goraichik I."/>
            <person name="Dimitrov K.M."/>
            <person name="Suarez D.L."/>
            <person name="Swayne D.E."/>
        </authorList>
    </citation>
    <scope>NUCLEOTIDE SEQUENCE [LARGE SCALE GENOMIC DNA]</scope>
    <source>
        <strain evidence="2">XA(T)</strain>
    </source>
</reference>
<dbReference type="KEGG" id="cphy:B5808_04075"/>
<evidence type="ECO:0000313" key="1">
    <source>
        <dbReference type="EMBL" id="ARJ04494.1"/>
    </source>
</evidence>
<proteinExistence type="predicted"/>
<dbReference type="STRING" id="1619308.B5808_04075"/>
<organism evidence="1 2">
    <name type="scientific">Cnuibacter physcomitrellae</name>
    <dbReference type="NCBI Taxonomy" id="1619308"/>
    <lineage>
        <taxon>Bacteria</taxon>
        <taxon>Bacillati</taxon>
        <taxon>Actinomycetota</taxon>
        <taxon>Actinomycetes</taxon>
        <taxon>Micrococcales</taxon>
        <taxon>Microbacteriaceae</taxon>
        <taxon>Cnuibacter</taxon>
    </lineage>
</organism>
<evidence type="ECO:0000313" key="2">
    <source>
        <dbReference type="Proteomes" id="UP000192775"/>
    </source>
</evidence>
<dbReference type="Proteomes" id="UP000192775">
    <property type="component" value="Chromosome"/>
</dbReference>
<protein>
    <submittedName>
        <fullName evidence="1">Uncharacterized protein</fullName>
    </submittedName>
</protein>
<dbReference type="AlphaFoldDB" id="A0A1X9LH32"/>
<accession>A0A1X9LH32</accession>
<gene>
    <name evidence="1" type="ORF">B5808_04075</name>
</gene>
<dbReference type="EMBL" id="CP020715">
    <property type="protein sequence ID" value="ARJ04494.1"/>
    <property type="molecule type" value="Genomic_DNA"/>
</dbReference>
<keyword evidence="2" id="KW-1185">Reference proteome</keyword>